<dbReference type="AlphaFoldDB" id="A0A6F8XGX4"/>
<dbReference type="EMBL" id="AP022869">
    <property type="protein sequence ID" value="BCB72577.1"/>
    <property type="molecule type" value="Genomic_DNA"/>
</dbReference>
<evidence type="ECO:0000313" key="1">
    <source>
        <dbReference type="EMBL" id="BCB72577.1"/>
    </source>
</evidence>
<gene>
    <name evidence="1" type="ORF">HMEPL2_29280</name>
</gene>
<accession>A0A6F8XGX4</accession>
<evidence type="ECO:0000313" key="2">
    <source>
        <dbReference type="Proteomes" id="UP000501053"/>
    </source>
</evidence>
<reference evidence="1 2" key="1">
    <citation type="submission" date="2020-03" db="EMBL/GenBank/DDBJ databases">
        <title>Complete Genome Sequence of Halomonas meridiana strain Eplume2, isolated from hydrothermal-plume in the north east Pacific Ocean.</title>
        <authorList>
            <person name="Kurihara Y."/>
            <person name="Kawai S."/>
            <person name="Sakai A."/>
            <person name="Galipon J."/>
            <person name="Arakawa K."/>
        </authorList>
    </citation>
    <scope>NUCLEOTIDE SEQUENCE [LARGE SCALE GENOMIC DNA]</scope>
    <source>
        <strain evidence="1 2">Eplume2</strain>
    </source>
</reference>
<sequence>MARKKPVAFVGDSKDRLRDFPLDAKREAGFQIDKIQSGDQPDDFRPMPSVGSGVMEILLPPFHNTLRLFSKRLVPRLNASHN</sequence>
<name>A0A6F8XGX4_9GAMM</name>
<protein>
    <submittedName>
        <fullName evidence="1">Uncharacterized protein</fullName>
    </submittedName>
</protein>
<dbReference type="Proteomes" id="UP000501053">
    <property type="component" value="Chromosome"/>
</dbReference>
<keyword evidence="2" id="KW-1185">Reference proteome</keyword>
<proteinExistence type="predicted"/>
<organism evidence="1 2">
    <name type="scientific">Vreelandella aquamarina</name>
    <dbReference type="NCBI Taxonomy" id="77097"/>
    <lineage>
        <taxon>Bacteria</taxon>
        <taxon>Pseudomonadati</taxon>
        <taxon>Pseudomonadota</taxon>
        <taxon>Gammaproteobacteria</taxon>
        <taxon>Oceanospirillales</taxon>
        <taxon>Halomonadaceae</taxon>
        <taxon>Vreelandella</taxon>
    </lineage>
</organism>